<dbReference type="InterPro" id="IPR036709">
    <property type="entry name" value="Autotransporte_beta_dom_sf"/>
</dbReference>
<dbReference type="InterPro" id="IPR005546">
    <property type="entry name" value="Autotransporte_beta"/>
</dbReference>
<dbReference type="EMBL" id="ADMG01000032">
    <property type="protein sequence ID" value="EKB31024.1"/>
    <property type="molecule type" value="Genomic_DNA"/>
</dbReference>
<dbReference type="Gene3D" id="2.40.128.130">
    <property type="entry name" value="Autotransporter beta-domain"/>
    <property type="match status" value="1"/>
</dbReference>
<dbReference type="SUPFAM" id="SSF103515">
    <property type="entry name" value="Autotransporter"/>
    <property type="match status" value="1"/>
</dbReference>
<dbReference type="GO" id="GO:0019867">
    <property type="term" value="C:outer membrane"/>
    <property type="evidence" value="ECO:0007669"/>
    <property type="project" value="InterPro"/>
</dbReference>
<dbReference type="InterPro" id="IPR003991">
    <property type="entry name" value="Pertactin_virulence_factor"/>
</dbReference>
<dbReference type="Pfam" id="PF03797">
    <property type="entry name" value="Autotransporter"/>
    <property type="match status" value="1"/>
</dbReference>
<dbReference type="NCBIfam" id="TIGR01414">
    <property type="entry name" value="autotrans_barl"/>
    <property type="match status" value="1"/>
</dbReference>
<dbReference type="Proteomes" id="UP000005835">
    <property type="component" value="Unassembled WGS sequence"/>
</dbReference>
<dbReference type="PROSITE" id="PS51208">
    <property type="entry name" value="AUTOTRANSPORTER"/>
    <property type="match status" value="1"/>
</dbReference>
<evidence type="ECO:0000313" key="3">
    <source>
        <dbReference type="Proteomes" id="UP000005835"/>
    </source>
</evidence>
<evidence type="ECO:0000259" key="1">
    <source>
        <dbReference type="PROSITE" id="PS51208"/>
    </source>
</evidence>
<sequence>MFSFSIEAGHRFHPVAGFFVEPQVEFMYGRVESVDYTTSAGYTVKLDAAESFIGRAGFMTGMDLPNDRGNVYVRASVLHDWKGDADYTYAWKGESRSLTEELGGTWYEYGLGANFNASKNLHFYADVEAADGGEVDTDYRVNLGARWSF</sequence>
<reference evidence="2 3" key="1">
    <citation type="submission" date="2012-05" db="EMBL/GenBank/DDBJ databases">
        <title>The Genome Sequence of Sutterella wadsworthensis 2_1_59BFAA.</title>
        <authorList>
            <consortium name="The Broad Institute Genome Sequencing Platform"/>
            <person name="Earl A."/>
            <person name="Ward D."/>
            <person name="Feldgarden M."/>
            <person name="Gevers D."/>
            <person name="Daigneault M."/>
            <person name="Strauss J."/>
            <person name="Allen-Vercoe E."/>
            <person name="Walker B."/>
            <person name="Young S.K."/>
            <person name="Zeng Q."/>
            <person name="Gargeya S."/>
            <person name="Fitzgerald M."/>
            <person name="Haas B."/>
            <person name="Abouelleil A."/>
            <person name="Alvarado L."/>
            <person name="Arachchi H.M."/>
            <person name="Berlin A.M."/>
            <person name="Chapman S.B."/>
            <person name="Goldberg J."/>
            <person name="Griggs A."/>
            <person name="Gujja S."/>
            <person name="Hansen M."/>
            <person name="Howarth C."/>
            <person name="Imamovic A."/>
            <person name="Larimer J."/>
            <person name="McCowen C."/>
            <person name="Montmayeur A."/>
            <person name="Murphy C."/>
            <person name="Neiman D."/>
            <person name="Pearson M."/>
            <person name="Priest M."/>
            <person name="Roberts A."/>
            <person name="Saif S."/>
            <person name="Shea T."/>
            <person name="Sisk P."/>
            <person name="Sykes S."/>
            <person name="Wortman J."/>
            <person name="Nusbaum C."/>
            <person name="Birren B."/>
        </authorList>
    </citation>
    <scope>NUCLEOTIDE SEQUENCE [LARGE SCALE GENOMIC DNA]</scope>
    <source>
        <strain evidence="2 3">2_1_59BFAA</strain>
    </source>
</reference>
<dbReference type="PATRIC" id="fig|742823.3.peg.1396"/>
<comment type="caution">
    <text evidence="2">The sequence shown here is derived from an EMBL/GenBank/DDBJ whole genome shotgun (WGS) entry which is preliminary data.</text>
</comment>
<name>K1KH09_9BURK</name>
<gene>
    <name evidence="2" type="ORF">HMPREF9465_01407</name>
</gene>
<evidence type="ECO:0000313" key="2">
    <source>
        <dbReference type="EMBL" id="EKB31024.1"/>
    </source>
</evidence>
<feature type="domain" description="Autotransporter" evidence="1">
    <location>
        <begin position="1"/>
        <end position="149"/>
    </location>
</feature>
<accession>K1KH09</accession>
<proteinExistence type="predicted"/>
<dbReference type="InterPro" id="IPR006315">
    <property type="entry name" value="OM_autotransptr_brl_dom"/>
</dbReference>
<dbReference type="OrthoDB" id="9157528at2"/>
<dbReference type="AlphaFoldDB" id="K1KH09"/>
<dbReference type="HOGENOM" id="CLU_121287_0_0_4"/>
<keyword evidence="3" id="KW-1185">Reference proteome</keyword>
<dbReference type="eggNOG" id="COG3468">
    <property type="taxonomic scope" value="Bacteria"/>
</dbReference>
<dbReference type="STRING" id="742823.HMPREF9465_01407"/>
<dbReference type="PRINTS" id="PR01484">
    <property type="entry name" value="PRTACTNFAMLY"/>
</dbReference>
<protein>
    <submittedName>
        <fullName evidence="2">Outer membrane autotransporter barrel domain-containing protein</fullName>
    </submittedName>
</protein>
<organism evidence="2 3">
    <name type="scientific">Sutterella wadsworthensis 2_1_59BFAA</name>
    <dbReference type="NCBI Taxonomy" id="742823"/>
    <lineage>
        <taxon>Bacteria</taxon>
        <taxon>Pseudomonadati</taxon>
        <taxon>Pseudomonadota</taxon>
        <taxon>Betaproteobacteria</taxon>
        <taxon>Burkholderiales</taxon>
        <taxon>Sutterellaceae</taxon>
        <taxon>Sutterella</taxon>
    </lineage>
</organism>